<dbReference type="EMBL" id="LT607410">
    <property type="protein sequence ID" value="SCF21370.1"/>
    <property type="molecule type" value="Genomic_DNA"/>
</dbReference>
<protein>
    <submittedName>
        <fullName evidence="1">Uncharacterized protein</fullName>
    </submittedName>
</protein>
<evidence type="ECO:0000313" key="2">
    <source>
        <dbReference type="Proteomes" id="UP000198228"/>
    </source>
</evidence>
<name>A0A1C4YL28_9ACTN</name>
<evidence type="ECO:0000313" key="1">
    <source>
        <dbReference type="EMBL" id="SCF21370.1"/>
    </source>
</evidence>
<organism evidence="1 2">
    <name type="scientific">Micromonospora purpureochromogenes</name>
    <dbReference type="NCBI Taxonomy" id="47872"/>
    <lineage>
        <taxon>Bacteria</taxon>
        <taxon>Bacillati</taxon>
        <taxon>Actinomycetota</taxon>
        <taxon>Actinomycetes</taxon>
        <taxon>Micromonosporales</taxon>
        <taxon>Micromonosporaceae</taxon>
        <taxon>Micromonospora</taxon>
    </lineage>
</organism>
<dbReference type="Proteomes" id="UP000198228">
    <property type="component" value="Chromosome I"/>
</dbReference>
<reference evidence="1 2" key="1">
    <citation type="submission" date="2016-06" db="EMBL/GenBank/DDBJ databases">
        <authorList>
            <person name="Kjaerup R.B."/>
            <person name="Dalgaard T.S."/>
            <person name="Juul-Madsen H.R."/>
        </authorList>
    </citation>
    <scope>NUCLEOTIDE SEQUENCE [LARGE SCALE GENOMIC DNA]</scope>
    <source>
        <strain evidence="1 2">DSM 43821</strain>
    </source>
</reference>
<accession>A0A1C4YL28</accession>
<gene>
    <name evidence="1" type="ORF">GA0074696_3473</name>
</gene>
<proteinExistence type="predicted"/>
<dbReference type="AlphaFoldDB" id="A0A1C4YL28"/>
<sequence>MMGEVLPMPSFGDLFTDTRGDERTMRVSYHPERGAVVLSLWSGPVCRGSFRLAADDLGRLRALLTAIDADAARPADGSSGATATAGGEIAAEATEVIQTGDVSGTAHRAALPILPAPRVA</sequence>